<evidence type="ECO:0000313" key="1">
    <source>
        <dbReference type="EMBL" id="MDQ0447064.1"/>
    </source>
</evidence>
<evidence type="ECO:0000313" key="2">
    <source>
        <dbReference type="Proteomes" id="UP001231124"/>
    </source>
</evidence>
<comment type="caution">
    <text evidence="1">The sequence shown here is derived from an EMBL/GenBank/DDBJ whole genome shotgun (WGS) entry which is preliminary data.</text>
</comment>
<proteinExistence type="predicted"/>
<protein>
    <submittedName>
        <fullName evidence="1">Uncharacterized protein</fullName>
    </submittedName>
</protein>
<sequence>MLIAFAGASGRTDAVHASLLAALAFAAADRVATYVAADDNVARPEGSTLRVVPVAARASAAVLAEVAAACRADRSVGFVAVEPGVLSEAAARAAIDVAVVAVGPHLSDERAASRIGKASPAPTWHLGCRRPGGEPAARRFAAGMAELDRLARTLPCVLPPFGRAEAEGLLHGRPGCRALEAGVRLLEALRPVAGAAGAGLTLAAGGRTRGKGASTAPDQRGLADRLRELADDIEAAEAGLAPSAADLAGAPVLDRWDYAVIPTPVLTGLVTGHPNIADNRPARTTEVFLTDRATYARTLSRWYALRTPAGTAAPNLQ</sequence>
<name>A0ABU0HXJ8_9HYPH</name>
<dbReference type="EMBL" id="JAUSVP010000003">
    <property type="protein sequence ID" value="MDQ0447064.1"/>
    <property type="molecule type" value="Genomic_DNA"/>
</dbReference>
<gene>
    <name evidence="1" type="ORF">QO012_001555</name>
</gene>
<dbReference type="Pfam" id="PF20339">
    <property type="entry name" value="DUF6634"/>
    <property type="match status" value="1"/>
</dbReference>
<dbReference type="Proteomes" id="UP001231124">
    <property type="component" value="Unassembled WGS sequence"/>
</dbReference>
<reference evidence="1 2" key="1">
    <citation type="submission" date="2023-07" db="EMBL/GenBank/DDBJ databases">
        <title>Genomic Encyclopedia of Type Strains, Phase IV (KMG-IV): sequencing the most valuable type-strain genomes for metagenomic binning, comparative biology and taxonomic classification.</title>
        <authorList>
            <person name="Goeker M."/>
        </authorList>
    </citation>
    <scope>NUCLEOTIDE SEQUENCE [LARGE SCALE GENOMIC DNA]</scope>
    <source>
        <strain evidence="1 2">DSM 19013</strain>
    </source>
</reference>
<dbReference type="RefSeq" id="WP_238207674.1">
    <property type="nucleotide sequence ID" value="NZ_BPQE01000036.1"/>
</dbReference>
<accession>A0ABU0HXJ8</accession>
<keyword evidence="2" id="KW-1185">Reference proteome</keyword>
<organism evidence="1 2">
    <name type="scientific">Methylobacterium aerolatum</name>
    <dbReference type="NCBI Taxonomy" id="418708"/>
    <lineage>
        <taxon>Bacteria</taxon>
        <taxon>Pseudomonadati</taxon>
        <taxon>Pseudomonadota</taxon>
        <taxon>Alphaproteobacteria</taxon>
        <taxon>Hyphomicrobiales</taxon>
        <taxon>Methylobacteriaceae</taxon>
        <taxon>Methylobacterium</taxon>
    </lineage>
</organism>
<dbReference type="InterPro" id="IPR046574">
    <property type="entry name" value="DUF6634"/>
</dbReference>